<feature type="transmembrane region" description="Helical" evidence="6">
    <location>
        <begin position="92"/>
        <end position="112"/>
    </location>
</feature>
<keyword evidence="4 6" id="KW-1133">Transmembrane helix</keyword>
<evidence type="ECO:0000256" key="3">
    <source>
        <dbReference type="ARBA" id="ARBA00022692"/>
    </source>
</evidence>
<sequence>MNAGMNLLASSGQLRASFARWALVFVPALVLLGFLSGKMAQSGPDNPWFAALVKPEVYPPPAAFGIVWIILYVLMGLALAMVAAARGARGRGIAVLVFAVQFALNLAWSPVFFGAHQITGGLIVIALLDVLVLLTAVLFYRVRPIAAALLVPYLAWILFATYLNYAFLEANPKLDGVDVAPAVERFEI</sequence>
<dbReference type="Gene3D" id="1.20.1260.100">
    <property type="entry name" value="TspO/MBR protein"/>
    <property type="match status" value="1"/>
</dbReference>
<feature type="transmembrane region" description="Helical" evidence="6">
    <location>
        <begin position="147"/>
        <end position="168"/>
    </location>
</feature>
<dbReference type="CDD" id="cd15904">
    <property type="entry name" value="TSPO_MBR"/>
    <property type="match status" value="1"/>
</dbReference>
<dbReference type="InterPro" id="IPR004307">
    <property type="entry name" value="TspO_MBR"/>
</dbReference>
<dbReference type="eggNOG" id="COG3476">
    <property type="taxonomic scope" value="Bacteria"/>
</dbReference>
<dbReference type="GO" id="GO:0016020">
    <property type="term" value="C:membrane"/>
    <property type="evidence" value="ECO:0007669"/>
    <property type="project" value="UniProtKB-SubCell"/>
</dbReference>
<feature type="transmembrane region" description="Helical" evidence="6">
    <location>
        <begin position="118"/>
        <end position="140"/>
    </location>
</feature>
<evidence type="ECO:0000256" key="1">
    <source>
        <dbReference type="ARBA" id="ARBA00004141"/>
    </source>
</evidence>
<dbReference type="STRING" id="1088721.JI59_17935"/>
<evidence type="ECO:0000256" key="5">
    <source>
        <dbReference type="ARBA" id="ARBA00023136"/>
    </source>
</evidence>
<dbReference type="AlphaFoldDB" id="G6E7W1"/>
<comment type="subcellular location">
    <subcellularLocation>
        <location evidence="1">Membrane</location>
        <topology evidence="1">Multi-pass membrane protein</topology>
    </subcellularLocation>
</comment>
<keyword evidence="5 6" id="KW-0472">Membrane</keyword>
<dbReference type="PATRIC" id="fig|1088721.3.peg.426"/>
<evidence type="ECO:0000256" key="6">
    <source>
        <dbReference type="SAM" id="Phobius"/>
    </source>
</evidence>
<keyword evidence="3 6" id="KW-0812">Transmembrane</keyword>
<name>G6E7W1_9SPHN</name>
<proteinExistence type="inferred from homology"/>
<comment type="caution">
    <text evidence="7">The sequence shown here is derived from an EMBL/GenBank/DDBJ whole genome shotgun (WGS) entry which is preliminary data.</text>
</comment>
<comment type="similarity">
    <text evidence="2">Belongs to the TspO/BZRP family.</text>
</comment>
<organism evidence="7 8">
    <name type="scientific">Novosphingobium pentaromativorans US6-1</name>
    <dbReference type="NCBI Taxonomy" id="1088721"/>
    <lineage>
        <taxon>Bacteria</taxon>
        <taxon>Pseudomonadati</taxon>
        <taxon>Pseudomonadota</taxon>
        <taxon>Alphaproteobacteria</taxon>
        <taxon>Sphingomonadales</taxon>
        <taxon>Sphingomonadaceae</taxon>
        <taxon>Novosphingobium</taxon>
    </lineage>
</organism>
<dbReference type="GO" id="GO:0033013">
    <property type="term" value="P:tetrapyrrole metabolic process"/>
    <property type="evidence" value="ECO:0007669"/>
    <property type="project" value="UniProtKB-ARBA"/>
</dbReference>
<reference evidence="7 8" key="1">
    <citation type="journal article" date="2012" name="J. Bacteriol.">
        <title>Genome sequence of benzo(a)pyrene-degrading bacterium Novosphingobium pentaromativorans US6-1.</title>
        <authorList>
            <person name="Luo Y.R."/>
            <person name="Kang S.G."/>
            <person name="Kim S.J."/>
            <person name="Kim M.R."/>
            <person name="Li N."/>
            <person name="Lee J.H."/>
            <person name="Kwon K.K."/>
        </authorList>
    </citation>
    <scope>NUCLEOTIDE SEQUENCE [LARGE SCALE GENOMIC DNA]</scope>
    <source>
        <strain evidence="7 8">US6-1</strain>
    </source>
</reference>
<dbReference type="EMBL" id="AGFM01000007">
    <property type="protein sequence ID" value="EHJ62604.1"/>
    <property type="molecule type" value="Genomic_DNA"/>
</dbReference>
<dbReference type="Proteomes" id="UP000004030">
    <property type="component" value="Unassembled WGS sequence"/>
</dbReference>
<keyword evidence="8" id="KW-1185">Reference proteome</keyword>
<dbReference type="Pfam" id="PF03073">
    <property type="entry name" value="TspO_MBR"/>
    <property type="match status" value="1"/>
</dbReference>
<evidence type="ECO:0000313" key="7">
    <source>
        <dbReference type="EMBL" id="EHJ62604.1"/>
    </source>
</evidence>
<accession>G6E7W1</accession>
<dbReference type="PIRSF" id="PIRSF005859">
    <property type="entry name" value="PBR"/>
    <property type="match status" value="1"/>
</dbReference>
<protein>
    <submittedName>
        <fullName evidence="7">TspO and MBR like protein</fullName>
    </submittedName>
</protein>
<evidence type="ECO:0000313" key="8">
    <source>
        <dbReference type="Proteomes" id="UP000004030"/>
    </source>
</evidence>
<dbReference type="PANTHER" id="PTHR10057:SF0">
    <property type="entry name" value="TRANSLOCATOR PROTEIN"/>
    <property type="match status" value="1"/>
</dbReference>
<dbReference type="PANTHER" id="PTHR10057">
    <property type="entry name" value="PERIPHERAL-TYPE BENZODIAZEPINE RECEPTOR"/>
    <property type="match status" value="1"/>
</dbReference>
<dbReference type="InterPro" id="IPR038330">
    <property type="entry name" value="TspO/MBR-related_sf"/>
</dbReference>
<dbReference type="FunFam" id="1.20.1260.100:FF:000001">
    <property type="entry name" value="translocator protein 2"/>
    <property type="match status" value="1"/>
</dbReference>
<gene>
    <name evidence="7" type="ORF">NSU_0432</name>
</gene>
<feature type="transmembrane region" description="Helical" evidence="6">
    <location>
        <begin position="64"/>
        <end position="85"/>
    </location>
</feature>
<evidence type="ECO:0000256" key="2">
    <source>
        <dbReference type="ARBA" id="ARBA00007524"/>
    </source>
</evidence>
<evidence type="ECO:0000256" key="4">
    <source>
        <dbReference type="ARBA" id="ARBA00022989"/>
    </source>
</evidence>